<dbReference type="EMBL" id="GBRH01216545">
    <property type="protein sequence ID" value="JAD81350.1"/>
    <property type="molecule type" value="Transcribed_RNA"/>
</dbReference>
<dbReference type="AlphaFoldDB" id="A0A0A9D6S2"/>
<reference evidence="1" key="1">
    <citation type="submission" date="2014-09" db="EMBL/GenBank/DDBJ databases">
        <authorList>
            <person name="Magalhaes I.L.F."/>
            <person name="Oliveira U."/>
            <person name="Santos F.R."/>
            <person name="Vidigal T.H.D.A."/>
            <person name="Brescovit A.D."/>
            <person name="Santos A.J."/>
        </authorList>
    </citation>
    <scope>NUCLEOTIDE SEQUENCE</scope>
    <source>
        <tissue evidence="1">Shoot tissue taken approximately 20 cm above the soil surface</tissue>
    </source>
</reference>
<protein>
    <submittedName>
        <fullName evidence="1">Uncharacterized protein</fullName>
    </submittedName>
</protein>
<sequence>MCHDILCRMPSPTLQALLQLSCLDTTTDRLPDSTNSSVDFPLYQSVYGN</sequence>
<reference evidence="1" key="2">
    <citation type="journal article" date="2015" name="Data Brief">
        <title>Shoot transcriptome of the giant reed, Arundo donax.</title>
        <authorList>
            <person name="Barrero R.A."/>
            <person name="Guerrero F.D."/>
            <person name="Moolhuijzen P."/>
            <person name="Goolsby J.A."/>
            <person name="Tidwell J."/>
            <person name="Bellgard S.E."/>
            <person name="Bellgard M.I."/>
        </authorList>
    </citation>
    <scope>NUCLEOTIDE SEQUENCE</scope>
    <source>
        <tissue evidence="1">Shoot tissue taken approximately 20 cm above the soil surface</tissue>
    </source>
</reference>
<name>A0A0A9D6S2_ARUDO</name>
<accession>A0A0A9D6S2</accession>
<organism evidence="1">
    <name type="scientific">Arundo donax</name>
    <name type="common">Giant reed</name>
    <name type="synonym">Donax arundinaceus</name>
    <dbReference type="NCBI Taxonomy" id="35708"/>
    <lineage>
        <taxon>Eukaryota</taxon>
        <taxon>Viridiplantae</taxon>
        <taxon>Streptophyta</taxon>
        <taxon>Embryophyta</taxon>
        <taxon>Tracheophyta</taxon>
        <taxon>Spermatophyta</taxon>
        <taxon>Magnoliopsida</taxon>
        <taxon>Liliopsida</taxon>
        <taxon>Poales</taxon>
        <taxon>Poaceae</taxon>
        <taxon>PACMAD clade</taxon>
        <taxon>Arundinoideae</taxon>
        <taxon>Arundineae</taxon>
        <taxon>Arundo</taxon>
    </lineage>
</organism>
<evidence type="ECO:0000313" key="1">
    <source>
        <dbReference type="EMBL" id="JAD81350.1"/>
    </source>
</evidence>
<proteinExistence type="predicted"/>